<proteinExistence type="predicted"/>
<dbReference type="InterPro" id="IPR024706">
    <property type="entry name" value="Peroxiredoxin_AhpC-typ"/>
</dbReference>
<evidence type="ECO:0000256" key="2">
    <source>
        <dbReference type="ARBA" id="ARBA00023284"/>
    </source>
</evidence>
<dbReference type="PIRSF" id="PIRSF000239">
    <property type="entry name" value="AHPC"/>
    <property type="match status" value="1"/>
</dbReference>
<dbReference type="GO" id="GO:0016209">
    <property type="term" value="F:antioxidant activity"/>
    <property type="evidence" value="ECO:0007669"/>
    <property type="project" value="InterPro"/>
</dbReference>
<keyword evidence="1" id="KW-0560">Oxidoreductase</keyword>
<dbReference type="AlphaFoldDB" id="A0A382VEC4"/>
<dbReference type="PANTHER" id="PTHR43110">
    <property type="entry name" value="THIOL PEROXIDASE"/>
    <property type="match status" value="1"/>
</dbReference>
<dbReference type="Pfam" id="PF00578">
    <property type="entry name" value="AhpC-TSA"/>
    <property type="match status" value="1"/>
</dbReference>
<dbReference type="GO" id="GO:0016491">
    <property type="term" value="F:oxidoreductase activity"/>
    <property type="evidence" value="ECO:0007669"/>
    <property type="project" value="UniProtKB-KW"/>
</dbReference>
<evidence type="ECO:0000256" key="1">
    <source>
        <dbReference type="ARBA" id="ARBA00023002"/>
    </source>
</evidence>
<sequence>MSVSVGDDAPDFELESHQGERIRLSSFRGQQNVIIAFHPLAWTPVCASQMKNYEEDIVWFRQHNTRVLGLSVDAIPSKVAWAVDLGGITYDFLSDFHPHGAVAQAYGVAREDGLSERAIFIIDKHGIIVFKKIYDIPTLPDNADVRQAIEQLS</sequence>
<dbReference type="PROSITE" id="PS51352">
    <property type="entry name" value="THIOREDOXIN_2"/>
    <property type="match status" value="1"/>
</dbReference>
<dbReference type="SUPFAM" id="SSF52833">
    <property type="entry name" value="Thioredoxin-like"/>
    <property type="match status" value="1"/>
</dbReference>
<evidence type="ECO:0000313" key="4">
    <source>
        <dbReference type="EMBL" id="SVD44859.1"/>
    </source>
</evidence>
<protein>
    <recommendedName>
        <fullName evidence="3">Thioredoxin domain-containing protein</fullName>
    </recommendedName>
</protein>
<dbReference type="InterPro" id="IPR000866">
    <property type="entry name" value="AhpC/TSA"/>
</dbReference>
<keyword evidence="2" id="KW-0676">Redox-active center</keyword>
<feature type="domain" description="Thioredoxin" evidence="3">
    <location>
        <begin position="3"/>
        <end position="153"/>
    </location>
</feature>
<gene>
    <name evidence="4" type="ORF">METZ01_LOCUS397713</name>
</gene>
<dbReference type="InterPro" id="IPR050455">
    <property type="entry name" value="Tpx_Peroxidase_subfamily"/>
</dbReference>
<dbReference type="InterPro" id="IPR013766">
    <property type="entry name" value="Thioredoxin_domain"/>
</dbReference>
<dbReference type="EMBL" id="UINC01151321">
    <property type="protein sequence ID" value="SVD44859.1"/>
    <property type="molecule type" value="Genomic_DNA"/>
</dbReference>
<dbReference type="PANTHER" id="PTHR43110:SF1">
    <property type="entry name" value="THIOL PEROXIDASE"/>
    <property type="match status" value="1"/>
</dbReference>
<dbReference type="InterPro" id="IPR036249">
    <property type="entry name" value="Thioredoxin-like_sf"/>
</dbReference>
<accession>A0A382VEC4</accession>
<dbReference type="Gene3D" id="3.40.30.10">
    <property type="entry name" value="Glutaredoxin"/>
    <property type="match status" value="1"/>
</dbReference>
<organism evidence="4">
    <name type="scientific">marine metagenome</name>
    <dbReference type="NCBI Taxonomy" id="408172"/>
    <lineage>
        <taxon>unclassified sequences</taxon>
        <taxon>metagenomes</taxon>
        <taxon>ecological metagenomes</taxon>
    </lineage>
</organism>
<reference evidence="4" key="1">
    <citation type="submission" date="2018-05" db="EMBL/GenBank/DDBJ databases">
        <authorList>
            <person name="Lanie J.A."/>
            <person name="Ng W.-L."/>
            <person name="Kazmierczak K.M."/>
            <person name="Andrzejewski T.M."/>
            <person name="Davidsen T.M."/>
            <person name="Wayne K.J."/>
            <person name="Tettelin H."/>
            <person name="Glass J.I."/>
            <person name="Rusch D."/>
            <person name="Podicherti R."/>
            <person name="Tsui H.-C.T."/>
            <person name="Winkler M.E."/>
        </authorList>
    </citation>
    <scope>NUCLEOTIDE SEQUENCE</scope>
</reference>
<name>A0A382VEC4_9ZZZZ</name>
<evidence type="ECO:0000259" key="3">
    <source>
        <dbReference type="PROSITE" id="PS51352"/>
    </source>
</evidence>